<evidence type="ECO:0000313" key="7">
    <source>
        <dbReference type="Ensembl" id="ENSLACP00000013359.1"/>
    </source>
</evidence>
<dbReference type="STRING" id="7897.ENSLACP00000013359"/>
<keyword evidence="4" id="KW-0689">Ribosomal protein</keyword>
<dbReference type="InParanoid" id="H3AUN8"/>
<dbReference type="OMA" id="FLQGYTE"/>
<dbReference type="GO" id="GO:1990904">
    <property type="term" value="C:ribonucleoprotein complex"/>
    <property type="evidence" value="ECO:0007669"/>
    <property type="project" value="UniProtKB-KW"/>
</dbReference>
<dbReference type="InterPro" id="IPR026146">
    <property type="entry name" value="Ribosomal_uS3m"/>
</dbReference>
<reference evidence="8" key="1">
    <citation type="submission" date="2011-08" db="EMBL/GenBank/DDBJ databases">
        <title>The draft genome of Latimeria chalumnae.</title>
        <authorList>
            <person name="Di Palma F."/>
            <person name="Alfoldi J."/>
            <person name="Johnson J."/>
            <person name="Berlin A."/>
            <person name="Gnerre S."/>
            <person name="Jaffe D."/>
            <person name="MacCallum I."/>
            <person name="Young S."/>
            <person name="Walker B.J."/>
            <person name="Lander E."/>
            <person name="Lindblad-Toh K."/>
        </authorList>
    </citation>
    <scope>NUCLEOTIDE SEQUENCE [LARGE SCALE GENOMIC DNA]</scope>
    <source>
        <strain evidence="8">Wild caught</strain>
    </source>
</reference>
<dbReference type="eggNOG" id="ENOG502RXU1">
    <property type="taxonomic scope" value="Eukaryota"/>
</dbReference>
<dbReference type="GO" id="GO:0005739">
    <property type="term" value="C:mitochondrion"/>
    <property type="evidence" value="ECO:0007669"/>
    <property type="project" value="UniProtKB-SubCell"/>
</dbReference>
<evidence type="ECO:0000256" key="3">
    <source>
        <dbReference type="ARBA" id="ARBA00022946"/>
    </source>
</evidence>
<evidence type="ECO:0000256" key="6">
    <source>
        <dbReference type="ARBA" id="ARBA00023274"/>
    </source>
</evidence>
<dbReference type="EMBL" id="AFYH01012173">
    <property type="status" value="NOT_ANNOTATED_CDS"/>
    <property type="molecule type" value="Genomic_DNA"/>
</dbReference>
<protein>
    <submittedName>
        <fullName evidence="7">Mitochondrial ribosomal protein S24</fullName>
    </submittedName>
</protein>
<evidence type="ECO:0000256" key="1">
    <source>
        <dbReference type="ARBA" id="ARBA00004173"/>
    </source>
</evidence>
<reference evidence="7" key="3">
    <citation type="submission" date="2025-09" db="UniProtKB">
        <authorList>
            <consortium name="Ensembl"/>
        </authorList>
    </citation>
    <scope>IDENTIFICATION</scope>
</reference>
<dbReference type="AlphaFoldDB" id="H3AUN8"/>
<organism evidence="7 8">
    <name type="scientific">Latimeria chalumnae</name>
    <name type="common">Coelacanth</name>
    <dbReference type="NCBI Taxonomy" id="7897"/>
    <lineage>
        <taxon>Eukaryota</taxon>
        <taxon>Metazoa</taxon>
        <taxon>Chordata</taxon>
        <taxon>Craniata</taxon>
        <taxon>Vertebrata</taxon>
        <taxon>Euteleostomi</taxon>
        <taxon>Coelacanthiformes</taxon>
        <taxon>Coelacanthidae</taxon>
        <taxon>Latimeria</taxon>
    </lineage>
</organism>
<dbReference type="HOGENOM" id="CLU_134150_1_0_1"/>
<dbReference type="Pfam" id="PF14955">
    <property type="entry name" value="MRP-S24"/>
    <property type="match status" value="1"/>
</dbReference>
<evidence type="ECO:0000256" key="5">
    <source>
        <dbReference type="ARBA" id="ARBA00023128"/>
    </source>
</evidence>
<comment type="similarity">
    <text evidence="2">Belongs to the universal ribosomal protein uS3 family.</text>
</comment>
<evidence type="ECO:0000256" key="2">
    <source>
        <dbReference type="ARBA" id="ARBA00010761"/>
    </source>
</evidence>
<dbReference type="PANTHER" id="PTHR21244">
    <property type="entry name" value="MITOCHONDRIAL 28S RIBOSOMAL PROTEIN S24"/>
    <property type="match status" value="1"/>
</dbReference>
<sequence length="132" mass="15278">QNQAARVRVGKGDKPITYEEAHPPHYIAHRKGWLSQHTSNLDSEEGAADRTIEDVFIRKFIYGTFHGCLATELVIKRRANVIIICPIFIQKLPPQKFYFLIGYTEALLSHLYKCPVKMEVQTVEEKVVYKYL</sequence>
<name>H3AUN8_LATCH</name>
<accession>H3AUN8</accession>
<keyword evidence="5" id="KW-0496">Mitochondrion</keyword>
<evidence type="ECO:0000256" key="4">
    <source>
        <dbReference type="ARBA" id="ARBA00022980"/>
    </source>
</evidence>
<dbReference type="FunCoup" id="H3AUN8">
    <property type="interactions" value="707"/>
</dbReference>
<proteinExistence type="inferred from homology"/>
<dbReference type="Ensembl" id="ENSLACT00000013455.1">
    <property type="protein sequence ID" value="ENSLACP00000013359.1"/>
    <property type="gene ID" value="ENSLACG00000011763.1"/>
</dbReference>
<keyword evidence="6" id="KW-0687">Ribonucleoprotein</keyword>
<dbReference type="Proteomes" id="UP000008672">
    <property type="component" value="Unassembled WGS sequence"/>
</dbReference>
<dbReference type="GO" id="GO:0005840">
    <property type="term" value="C:ribosome"/>
    <property type="evidence" value="ECO:0007669"/>
    <property type="project" value="UniProtKB-KW"/>
</dbReference>
<comment type="subcellular location">
    <subcellularLocation>
        <location evidence="1">Mitochondrion</location>
    </subcellularLocation>
</comment>
<dbReference type="PANTHER" id="PTHR21244:SF1">
    <property type="entry name" value="SMALL RIBOSOMAL SUBUNIT PROTEIN US3M"/>
    <property type="match status" value="1"/>
</dbReference>
<keyword evidence="8" id="KW-1185">Reference proteome</keyword>
<keyword evidence="3" id="KW-0809">Transit peptide</keyword>
<dbReference type="GO" id="GO:0006412">
    <property type="term" value="P:translation"/>
    <property type="evidence" value="ECO:0007669"/>
    <property type="project" value="TreeGrafter"/>
</dbReference>
<gene>
    <name evidence="7" type="primary">MRPS24</name>
</gene>
<dbReference type="Bgee" id="ENSLACG00000011763">
    <property type="expression patterns" value="Expressed in mesonephros and 6 other cell types or tissues"/>
</dbReference>
<evidence type="ECO:0000313" key="8">
    <source>
        <dbReference type="Proteomes" id="UP000008672"/>
    </source>
</evidence>
<dbReference type="GeneTree" id="ENSGT00390000011179"/>
<reference evidence="7" key="2">
    <citation type="submission" date="2025-08" db="UniProtKB">
        <authorList>
            <consortium name="Ensembl"/>
        </authorList>
    </citation>
    <scope>IDENTIFICATION</scope>
</reference>